<dbReference type="RefSeq" id="WP_062483398.1">
    <property type="nucleotide sequence ID" value="NZ_LN885086.1"/>
</dbReference>
<keyword evidence="10" id="KW-1185">Reference proteome</keyword>
<evidence type="ECO:0000256" key="7">
    <source>
        <dbReference type="ARBA" id="ARBA00023136"/>
    </source>
</evidence>
<evidence type="ECO:0000256" key="1">
    <source>
        <dbReference type="ARBA" id="ARBA00004651"/>
    </source>
</evidence>
<dbReference type="InterPro" id="IPR004776">
    <property type="entry name" value="Mem_transp_PIN-like"/>
</dbReference>
<dbReference type="AlphaFoldDB" id="A0A0S4KR05"/>
<dbReference type="OrthoDB" id="9810457at2"/>
<dbReference type="PANTHER" id="PTHR36838:SF3">
    <property type="entry name" value="TRANSPORTER AUXIN EFFLUX CARRIER EC FAMILY"/>
    <property type="match status" value="1"/>
</dbReference>
<dbReference type="Proteomes" id="UP000066284">
    <property type="component" value="Chromosome 1"/>
</dbReference>
<dbReference type="KEGG" id="nio:NITINOP_0814"/>
<sequence length="317" mass="33397">MFSPASSPLSLFLLLFVTGAGLRLFGLLGKRHAERLGTFVFSITLPATILVSLDQVTFSPTAWKLPLAAWLVTVPLASIAWLLARFLALERPTQGGFALAVGSINSIYFAFPVMLATFGEEGLARAILFDLGQTTLTLTVLYPMALRHGPMTLRHGTGGASSIQTLRRLVASPPLWALTAIVSMKVSGLHLPDGLRSILTPVHWLTIPLASLVLGLSISIHALRKTWPLTSLGVALRMGGGLLIGWAVAALLGLTGLERASVLLIAGMPSAVMAVIFATEAGLDEDLVASIVALSICLGVALLPWLPTLARMLVGSA</sequence>
<keyword evidence="6 8" id="KW-1133">Transmembrane helix</keyword>
<evidence type="ECO:0000256" key="2">
    <source>
        <dbReference type="ARBA" id="ARBA00010145"/>
    </source>
</evidence>
<evidence type="ECO:0000313" key="9">
    <source>
        <dbReference type="EMBL" id="CUQ65789.1"/>
    </source>
</evidence>
<feature type="transmembrane region" description="Helical" evidence="8">
    <location>
        <begin position="12"/>
        <end position="29"/>
    </location>
</feature>
<feature type="transmembrane region" description="Helical" evidence="8">
    <location>
        <begin position="36"/>
        <end position="53"/>
    </location>
</feature>
<dbReference type="Gene3D" id="1.20.1530.20">
    <property type="match status" value="1"/>
</dbReference>
<evidence type="ECO:0000256" key="3">
    <source>
        <dbReference type="ARBA" id="ARBA00022448"/>
    </source>
</evidence>
<evidence type="ECO:0000256" key="5">
    <source>
        <dbReference type="ARBA" id="ARBA00022692"/>
    </source>
</evidence>
<reference evidence="10" key="1">
    <citation type="submission" date="2015-09" db="EMBL/GenBank/DDBJ databases">
        <authorList>
            <person name="Daims H."/>
        </authorList>
    </citation>
    <scope>NUCLEOTIDE SEQUENCE [LARGE SCALE GENOMIC DNA]</scope>
</reference>
<protein>
    <submittedName>
        <fullName evidence="9">Putative AEC-type transporter</fullName>
    </submittedName>
</protein>
<dbReference type="GO" id="GO:0005886">
    <property type="term" value="C:plasma membrane"/>
    <property type="evidence" value="ECO:0007669"/>
    <property type="project" value="UniProtKB-SubCell"/>
</dbReference>
<accession>A0A0S4KR05</accession>
<dbReference type="EMBL" id="LN885086">
    <property type="protein sequence ID" value="CUQ65789.1"/>
    <property type="molecule type" value="Genomic_DNA"/>
</dbReference>
<evidence type="ECO:0000256" key="4">
    <source>
        <dbReference type="ARBA" id="ARBA00022475"/>
    </source>
</evidence>
<keyword evidence="5 8" id="KW-0812">Transmembrane</keyword>
<name>A0A0S4KR05_9BACT</name>
<dbReference type="STRING" id="1715989.NITINOP_0814"/>
<evidence type="ECO:0000313" key="10">
    <source>
        <dbReference type="Proteomes" id="UP000066284"/>
    </source>
</evidence>
<organism evidence="9 10">
    <name type="scientific">Candidatus Nitrospira inopinata</name>
    <dbReference type="NCBI Taxonomy" id="1715989"/>
    <lineage>
        <taxon>Bacteria</taxon>
        <taxon>Pseudomonadati</taxon>
        <taxon>Nitrospirota</taxon>
        <taxon>Nitrospiria</taxon>
        <taxon>Nitrospirales</taxon>
        <taxon>Nitrospiraceae</taxon>
        <taxon>Nitrospira</taxon>
    </lineage>
</organism>
<feature type="transmembrane region" description="Helical" evidence="8">
    <location>
        <begin position="204"/>
        <end position="223"/>
    </location>
</feature>
<evidence type="ECO:0000256" key="8">
    <source>
        <dbReference type="SAM" id="Phobius"/>
    </source>
</evidence>
<feature type="transmembrane region" description="Helical" evidence="8">
    <location>
        <begin position="287"/>
        <end position="306"/>
    </location>
</feature>
<keyword evidence="4" id="KW-1003">Cell membrane</keyword>
<keyword evidence="3" id="KW-0813">Transport</keyword>
<comment type="subcellular location">
    <subcellularLocation>
        <location evidence="1">Cell membrane</location>
        <topology evidence="1">Multi-pass membrane protein</topology>
    </subcellularLocation>
</comment>
<comment type="similarity">
    <text evidence="2">Belongs to the auxin efflux carrier (TC 2.A.69) family.</text>
</comment>
<keyword evidence="7 8" id="KW-0472">Membrane</keyword>
<evidence type="ECO:0000256" key="6">
    <source>
        <dbReference type="ARBA" id="ARBA00022989"/>
    </source>
</evidence>
<gene>
    <name evidence="9" type="ORF">NITINOP_0814</name>
</gene>
<feature type="transmembrane region" description="Helical" evidence="8">
    <location>
        <begin position="124"/>
        <end position="145"/>
    </location>
</feature>
<dbReference type="PANTHER" id="PTHR36838">
    <property type="entry name" value="AUXIN EFFLUX CARRIER FAMILY PROTEIN"/>
    <property type="match status" value="1"/>
</dbReference>
<dbReference type="Pfam" id="PF03547">
    <property type="entry name" value="Mem_trans"/>
    <property type="match status" value="1"/>
</dbReference>
<feature type="transmembrane region" description="Helical" evidence="8">
    <location>
        <begin position="235"/>
        <end position="254"/>
    </location>
</feature>
<dbReference type="InterPro" id="IPR038770">
    <property type="entry name" value="Na+/solute_symporter_sf"/>
</dbReference>
<feature type="transmembrane region" description="Helical" evidence="8">
    <location>
        <begin position="65"/>
        <end position="84"/>
    </location>
</feature>
<proteinExistence type="inferred from homology"/>
<feature type="transmembrane region" description="Helical" evidence="8">
    <location>
        <begin position="96"/>
        <end position="118"/>
    </location>
</feature>
<dbReference type="GO" id="GO:0055085">
    <property type="term" value="P:transmembrane transport"/>
    <property type="evidence" value="ECO:0007669"/>
    <property type="project" value="InterPro"/>
</dbReference>
<feature type="transmembrane region" description="Helical" evidence="8">
    <location>
        <begin position="260"/>
        <end position="278"/>
    </location>
</feature>